<gene>
    <name evidence="1" type="ORF">ERS852462_00165</name>
</gene>
<dbReference type="Pfam" id="PF17170">
    <property type="entry name" value="DUF5128"/>
    <property type="match status" value="1"/>
</dbReference>
<dbReference type="RefSeq" id="WP_252182485.1">
    <property type="nucleotide sequence ID" value="NZ_JABWDI010000010.1"/>
</dbReference>
<dbReference type="Proteomes" id="UP000095614">
    <property type="component" value="Unassembled WGS sequence"/>
</dbReference>
<proteinExistence type="predicted"/>
<reference evidence="1 2" key="1">
    <citation type="submission" date="2015-09" db="EMBL/GenBank/DDBJ databases">
        <authorList>
            <consortium name="Pathogen Informatics"/>
        </authorList>
    </citation>
    <scope>NUCLEOTIDE SEQUENCE [LARGE SCALE GENOMIC DNA]</scope>
    <source>
        <strain evidence="1 2">2789STDY5834847</strain>
    </source>
</reference>
<sequence>MRYMWKFFLLLMLVVTSCSEKQIDGNVINVAEAMSRLSEGQSVQNLFSSISYIPLETNEQAIIGKYPECIIMDSAILVSSVHQNLKLFDRTNGKYIRDIGHVGTDPEGYAKDSWGKVSFWADAVRRTVYLLGWNNDFLLYGFDGKYKDRIRLQDTVNCILSQNYYLMDADRIWGHNKMKLSPETPSVFYMDRNTMSLTGIATWNSALLPMDEVLSVSNLLGGNVAYGGDLAMAEFVGDRKYYTAINSPSLWKSKDAIRVKQAFNDTIYTISEQGLTPYLVFELGEWHWSE</sequence>
<evidence type="ECO:0000313" key="2">
    <source>
        <dbReference type="Proteomes" id="UP000095614"/>
    </source>
</evidence>
<accession>A0A174EH05</accession>
<evidence type="ECO:0000313" key="1">
    <source>
        <dbReference type="EMBL" id="CUO35806.1"/>
    </source>
</evidence>
<dbReference type="PROSITE" id="PS51257">
    <property type="entry name" value="PROKAR_LIPOPROTEIN"/>
    <property type="match status" value="1"/>
</dbReference>
<keyword evidence="1" id="KW-0449">Lipoprotein</keyword>
<protein>
    <submittedName>
        <fullName evidence="1">Putative lipoprotein</fullName>
    </submittedName>
</protein>
<name>A0A174EH05_BACUN</name>
<dbReference type="AlphaFoldDB" id="A0A174EH05"/>
<organism evidence="1 2">
    <name type="scientific">Bacteroides uniformis</name>
    <dbReference type="NCBI Taxonomy" id="820"/>
    <lineage>
        <taxon>Bacteria</taxon>
        <taxon>Pseudomonadati</taxon>
        <taxon>Bacteroidota</taxon>
        <taxon>Bacteroidia</taxon>
        <taxon>Bacteroidales</taxon>
        <taxon>Bacteroidaceae</taxon>
        <taxon>Bacteroides</taxon>
    </lineage>
</organism>
<dbReference type="EMBL" id="CZAF01000001">
    <property type="protein sequence ID" value="CUO35806.1"/>
    <property type="molecule type" value="Genomic_DNA"/>
</dbReference>